<keyword evidence="1" id="KW-0732">Signal</keyword>
<dbReference type="EMBL" id="EU427462">
    <property type="protein sequence ID" value="ACB59190.1"/>
    <property type="molecule type" value="Genomic_DNA"/>
</dbReference>
<dbReference type="PROSITE" id="PS51257">
    <property type="entry name" value="PROKAR_LIPOPROTEIN"/>
    <property type="match status" value="1"/>
</dbReference>
<accession>B8QB59</accession>
<gene>
    <name evidence="2" type="primary">tadD</name>
    <name evidence="3" type="ORF">LZL92_00605</name>
</gene>
<keyword evidence="4" id="KW-1185">Reference proteome</keyword>
<evidence type="ECO:0000313" key="4">
    <source>
        <dbReference type="Proteomes" id="UP001206331"/>
    </source>
</evidence>
<dbReference type="Gene3D" id="1.25.40.10">
    <property type="entry name" value="Tetratricopeptide repeat domain"/>
    <property type="match status" value="1"/>
</dbReference>
<feature type="chain" id="PRO_5030165745" evidence="1">
    <location>
        <begin position="23"/>
        <end position="252"/>
    </location>
</feature>
<dbReference type="GeneID" id="34291317"/>
<dbReference type="RefSeq" id="WP_014991599.1">
    <property type="nucleotide sequence ID" value="NZ_CP090556.1"/>
</dbReference>
<proteinExistence type="predicted"/>
<dbReference type="InterPro" id="IPR011990">
    <property type="entry name" value="TPR-like_helical_dom_sf"/>
</dbReference>
<dbReference type="AlphaFoldDB" id="B8QB59"/>
<reference evidence="3 4" key="2">
    <citation type="submission" date="2021-12" db="EMBL/GenBank/DDBJ databases">
        <title>Identification and characterization of A. suis stains in western Canada.</title>
        <authorList>
            <person name="Kulathunga D.G.R.S."/>
            <person name="De Oliveira Costa M."/>
        </authorList>
    </citation>
    <scope>NUCLEOTIDE SEQUENCE [LARGE SCALE GENOMIC DNA]</scope>
    <source>
        <strain evidence="3 4">18_292</strain>
    </source>
</reference>
<evidence type="ECO:0000256" key="1">
    <source>
        <dbReference type="SAM" id="SignalP"/>
    </source>
</evidence>
<feature type="signal peptide" evidence="1">
    <location>
        <begin position="1"/>
        <end position="22"/>
    </location>
</feature>
<dbReference type="Proteomes" id="UP001206331">
    <property type="component" value="Unassembled WGS sequence"/>
</dbReference>
<sequence length="252" mass="28335">MSSKLFKTIFVSTVLLSLSACSSLTTSTSATQSVDQQERLYQDTKNYSALISLYREQLKLNQDPQLQYKLAKSYYLAGDSKSSLLYLEPLRFTQLSFNDDVELLYIRNQIQVGDYNEAYLTASDLIALSPKNSEAYNLRGISSAQLGKLADAEKDLNKSRELFIHDTIAINNLAMLSILNNDYKNAVNLLLPQYLNGSTDSRLIHNLVFALVKAGDTEYALDIIRKEKLNTSPEDLVNALKKTEKLPMVGRK</sequence>
<reference evidence="2" key="1">
    <citation type="submission" date="2008-01" db="EMBL/GenBank/DDBJ databases">
        <title>The Widespread Colonization Island of Actinobacillus suis.</title>
        <authorList>
            <person name="Calcutt M.J."/>
            <person name="Mhlanga-Mutangadura T."/>
            <person name="Reilly T.J."/>
        </authorList>
    </citation>
    <scope>NUCLEOTIDE SEQUENCE</scope>
    <source>
        <strain evidence="2">ATCC 33415</strain>
    </source>
</reference>
<evidence type="ECO:0000313" key="3">
    <source>
        <dbReference type="EMBL" id="MCQ9628779.1"/>
    </source>
</evidence>
<protein>
    <submittedName>
        <fullName evidence="2">TadD</fullName>
    </submittedName>
    <submittedName>
        <fullName evidence="3">Tetratricopeptide repeat protein</fullName>
    </submittedName>
</protein>
<dbReference type="SUPFAM" id="SSF48452">
    <property type="entry name" value="TPR-like"/>
    <property type="match status" value="2"/>
</dbReference>
<dbReference type="EMBL" id="JAJUPA010000001">
    <property type="protein sequence ID" value="MCQ9628779.1"/>
    <property type="molecule type" value="Genomic_DNA"/>
</dbReference>
<organism evidence="2">
    <name type="scientific">Actinobacillus suis</name>
    <dbReference type="NCBI Taxonomy" id="716"/>
    <lineage>
        <taxon>Bacteria</taxon>
        <taxon>Pseudomonadati</taxon>
        <taxon>Pseudomonadota</taxon>
        <taxon>Gammaproteobacteria</taxon>
        <taxon>Pasteurellales</taxon>
        <taxon>Pasteurellaceae</taxon>
        <taxon>Actinobacillus</taxon>
    </lineage>
</organism>
<name>B8QB59_ACTSU</name>
<evidence type="ECO:0000313" key="2">
    <source>
        <dbReference type="EMBL" id="ACB59190.1"/>
    </source>
</evidence>